<reference evidence="3" key="1">
    <citation type="submission" date="2016-10" db="EMBL/GenBank/DDBJ databases">
        <authorList>
            <person name="Benchimol M."/>
            <person name="Almeida L.G."/>
            <person name="Vasconcelos A.T."/>
            <person name="Perreira-Neves A."/>
            <person name="Rosa I.A."/>
            <person name="Tasca T."/>
            <person name="Bogo M.R."/>
            <person name="de Souza W."/>
        </authorList>
    </citation>
    <scope>NUCLEOTIDE SEQUENCE [LARGE SCALE GENOMIC DNA]</scope>
    <source>
        <strain evidence="3">K</strain>
    </source>
</reference>
<dbReference type="Gene3D" id="2.120.10.80">
    <property type="entry name" value="Kelch-type beta propeller"/>
    <property type="match status" value="1"/>
</dbReference>
<dbReference type="Proteomes" id="UP000179807">
    <property type="component" value="Unassembled WGS sequence"/>
</dbReference>
<proteinExistence type="predicted"/>
<keyword evidence="4" id="KW-1185">Reference proteome</keyword>
<evidence type="ECO:0000256" key="1">
    <source>
        <dbReference type="ARBA" id="ARBA00022441"/>
    </source>
</evidence>
<dbReference type="EMBL" id="MLAK01000628">
    <property type="protein sequence ID" value="OHT09839.1"/>
    <property type="molecule type" value="Genomic_DNA"/>
</dbReference>
<dbReference type="VEuPathDB" id="TrichDB:TRFO_21121"/>
<accession>A0A1J4KEG5</accession>
<dbReference type="PANTHER" id="PTHR46093">
    <property type="entry name" value="ACYL-COA-BINDING DOMAIN-CONTAINING PROTEIN 5"/>
    <property type="match status" value="1"/>
</dbReference>
<gene>
    <name evidence="3" type="ORF">TRFO_21121</name>
</gene>
<dbReference type="OrthoDB" id="10251809at2759"/>
<dbReference type="Pfam" id="PF24681">
    <property type="entry name" value="Kelch_KLHDC2_KLHL20_DRC7"/>
    <property type="match status" value="1"/>
</dbReference>
<dbReference type="GeneID" id="94836479"/>
<dbReference type="RefSeq" id="XP_068362975.1">
    <property type="nucleotide sequence ID" value="XM_068501775.1"/>
</dbReference>
<sequence>MGNNESQSFPLCHEPYAGSSMPFAYASIRAANLSVNLLSNCIPPSIKHQSFHGVWSIVSTYGAPEPRIGHFTVTDDDQKYSYIGYGKNGSRNFTDLWRLDLETLEWKEITLKGDVFSKRNGSRAAYYNNSLIVFGGFFDKKYTSEMYIIDINSGIVKKFETHGNIPSPRSSPVMAIDNEKLFIWGGYNGNYPNELNILDLKTLTWNSKDTAIHGRTSIPHVLIDHKIIGYGSSNNDGVLEIDTINDTVDIIPNSGSTPPPEHSGASMVAIGKYAIYYGGKSDDENTFMYAYDSKKHWWFIFHVLPDGETVTIADGHVTTNGLFMIPRIHSGSMLYSPKRKEIVCCMGSPIQRGIELSLFNVGTAFSVITQREDMSEMLKLQ</sequence>
<protein>
    <submittedName>
        <fullName evidence="3">Kelch motif family protein</fullName>
    </submittedName>
</protein>
<keyword evidence="2" id="KW-0677">Repeat</keyword>
<dbReference type="InterPro" id="IPR015915">
    <property type="entry name" value="Kelch-typ_b-propeller"/>
</dbReference>
<name>A0A1J4KEG5_9EUKA</name>
<evidence type="ECO:0000256" key="2">
    <source>
        <dbReference type="ARBA" id="ARBA00022737"/>
    </source>
</evidence>
<organism evidence="3 4">
    <name type="scientific">Tritrichomonas foetus</name>
    <dbReference type="NCBI Taxonomy" id="1144522"/>
    <lineage>
        <taxon>Eukaryota</taxon>
        <taxon>Metamonada</taxon>
        <taxon>Parabasalia</taxon>
        <taxon>Tritrichomonadida</taxon>
        <taxon>Tritrichomonadidae</taxon>
        <taxon>Tritrichomonas</taxon>
    </lineage>
</organism>
<keyword evidence="1" id="KW-0880">Kelch repeat</keyword>
<dbReference type="AlphaFoldDB" id="A0A1J4KEG5"/>
<evidence type="ECO:0000313" key="3">
    <source>
        <dbReference type="EMBL" id="OHT09839.1"/>
    </source>
</evidence>
<dbReference type="SUPFAM" id="SSF117281">
    <property type="entry name" value="Kelch motif"/>
    <property type="match status" value="1"/>
</dbReference>
<evidence type="ECO:0000313" key="4">
    <source>
        <dbReference type="Proteomes" id="UP000179807"/>
    </source>
</evidence>
<comment type="caution">
    <text evidence="3">The sequence shown here is derived from an EMBL/GenBank/DDBJ whole genome shotgun (WGS) entry which is preliminary data.</text>
</comment>
<dbReference type="PANTHER" id="PTHR46093:SF18">
    <property type="entry name" value="FIBRONECTIN TYPE-III DOMAIN-CONTAINING PROTEIN"/>
    <property type="match status" value="1"/>
</dbReference>